<evidence type="ECO:0000313" key="2">
    <source>
        <dbReference type="EnsemblPlants" id="AET2Gv20019500.11"/>
    </source>
</evidence>
<accession>A0A453A820</accession>
<sequence>MESTSKLNSSVDTIRSVQGLLLSTLRMSVMVMMPYGLWMVIPLALGDADFLWSGHGVTVEPDVMTVMAIVNHQ</sequence>
<feature type="transmembrane region" description="Helical" evidence="1">
    <location>
        <begin position="20"/>
        <end position="41"/>
    </location>
</feature>
<reference evidence="2" key="4">
    <citation type="submission" date="2019-03" db="UniProtKB">
        <authorList>
            <consortium name="EnsemblPlants"/>
        </authorList>
    </citation>
    <scope>IDENTIFICATION</scope>
</reference>
<dbReference type="EnsemblPlants" id="AET2Gv20019500.11">
    <property type="protein sequence ID" value="AET2Gv20019500.11"/>
    <property type="gene ID" value="AET2Gv20019500"/>
</dbReference>
<name>A0A453A820_AEGTS</name>
<reference evidence="2" key="5">
    <citation type="journal article" date="2021" name="G3 (Bethesda)">
        <title>Aegilops tauschii genome assembly Aet v5.0 features greater sequence contiguity and improved annotation.</title>
        <authorList>
            <person name="Wang L."/>
            <person name="Zhu T."/>
            <person name="Rodriguez J.C."/>
            <person name="Deal K.R."/>
            <person name="Dubcovsky J."/>
            <person name="McGuire P.E."/>
            <person name="Lux T."/>
            <person name="Spannagl M."/>
            <person name="Mayer K.F.X."/>
            <person name="Baldrich P."/>
            <person name="Meyers B.C."/>
            <person name="Huo N."/>
            <person name="Gu Y.Q."/>
            <person name="Zhou H."/>
            <person name="Devos K.M."/>
            <person name="Bennetzen J.L."/>
            <person name="Unver T."/>
            <person name="Budak H."/>
            <person name="Gulick P.J."/>
            <person name="Galiba G."/>
            <person name="Kalapos B."/>
            <person name="Nelson D.R."/>
            <person name="Li P."/>
            <person name="You F.M."/>
            <person name="Luo M.C."/>
            <person name="Dvorak J."/>
        </authorList>
    </citation>
    <scope>NUCLEOTIDE SEQUENCE [LARGE SCALE GENOMIC DNA]</scope>
    <source>
        <strain evidence="2">cv. AL8/78</strain>
    </source>
</reference>
<dbReference type="Proteomes" id="UP000015105">
    <property type="component" value="Chromosome 2D"/>
</dbReference>
<keyword evidence="1" id="KW-0812">Transmembrane</keyword>
<organism evidence="2 3">
    <name type="scientific">Aegilops tauschii subsp. strangulata</name>
    <name type="common">Goatgrass</name>
    <dbReference type="NCBI Taxonomy" id="200361"/>
    <lineage>
        <taxon>Eukaryota</taxon>
        <taxon>Viridiplantae</taxon>
        <taxon>Streptophyta</taxon>
        <taxon>Embryophyta</taxon>
        <taxon>Tracheophyta</taxon>
        <taxon>Spermatophyta</taxon>
        <taxon>Magnoliopsida</taxon>
        <taxon>Liliopsida</taxon>
        <taxon>Poales</taxon>
        <taxon>Poaceae</taxon>
        <taxon>BOP clade</taxon>
        <taxon>Pooideae</taxon>
        <taxon>Triticodae</taxon>
        <taxon>Triticeae</taxon>
        <taxon>Triticinae</taxon>
        <taxon>Aegilops</taxon>
    </lineage>
</organism>
<dbReference type="AlphaFoldDB" id="A0A453A820"/>
<reference evidence="3" key="1">
    <citation type="journal article" date="2014" name="Science">
        <title>Ancient hybridizations among the ancestral genomes of bread wheat.</title>
        <authorList>
            <consortium name="International Wheat Genome Sequencing Consortium,"/>
            <person name="Marcussen T."/>
            <person name="Sandve S.R."/>
            <person name="Heier L."/>
            <person name="Spannagl M."/>
            <person name="Pfeifer M."/>
            <person name="Jakobsen K.S."/>
            <person name="Wulff B.B."/>
            <person name="Steuernagel B."/>
            <person name="Mayer K.F."/>
            <person name="Olsen O.A."/>
        </authorList>
    </citation>
    <scope>NUCLEOTIDE SEQUENCE [LARGE SCALE GENOMIC DNA]</scope>
    <source>
        <strain evidence="3">cv. AL8/78</strain>
    </source>
</reference>
<reference evidence="2" key="3">
    <citation type="journal article" date="2017" name="Nature">
        <title>Genome sequence of the progenitor of the wheat D genome Aegilops tauschii.</title>
        <authorList>
            <person name="Luo M.C."/>
            <person name="Gu Y.Q."/>
            <person name="Puiu D."/>
            <person name="Wang H."/>
            <person name="Twardziok S.O."/>
            <person name="Deal K.R."/>
            <person name="Huo N."/>
            <person name="Zhu T."/>
            <person name="Wang L."/>
            <person name="Wang Y."/>
            <person name="McGuire P.E."/>
            <person name="Liu S."/>
            <person name="Long H."/>
            <person name="Ramasamy R.K."/>
            <person name="Rodriguez J.C."/>
            <person name="Van S.L."/>
            <person name="Yuan L."/>
            <person name="Wang Z."/>
            <person name="Xia Z."/>
            <person name="Xiao L."/>
            <person name="Anderson O.D."/>
            <person name="Ouyang S."/>
            <person name="Liang Y."/>
            <person name="Zimin A.V."/>
            <person name="Pertea G."/>
            <person name="Qi P."/>
            <person name="Bennetzen J.L."/>
            <person name="Dai X."/>
            <person name="Dawson M.W."/>
            <person name="Muller H.G."/>
            <person name="Kugler K."/>
            <person name="Rivarola-Duarte L."/>
            <person name="Spannagl M."/>
            <person name="Mayer K.F.X."/>
            <person name="Lu F.H."/>
            <person name="Bevan M.W."/>
            <person name="Leroy P."/>
            <person name="Li P."/>
            <person name="You F.M."/>
            <person name="Sun Q."/>
            <person name="Liu Z."/>
            <person name="Lyons E."/>
            <person name="Wicker T."/>
            <person name="Salzberg S.L."/>
            <person name="Devos K.M."/>
            <person name="Dvorak J."/>
        </authorList>
    </citation>
    <scope>NUCLEOTIDE SEQUENCE [LARGE SCALE GENOMIC DNA]</scope>
    <source>
        <strain evidence="2">cv. AL8/78</strain>
    </source>
</reference>
<evidence type="ECO:0000256" key="1">
    <source>
        <dbReference type="SAM" id="Phobius"/>
    </source>
</evidence>
<keyword evidence="3" id="KW-1185">Reference proteome</keyword>
<proteinExistence type="predicted"/>
<evidence type="ECO:0000313" key="3">
    <source>
        <dbReference type="Proteomes" id="UP000015105"/>
    </source>
</evidence>
<keyword evidence="1" id="KW-0472">Membrane</keyword>
<reference evidence="3" key="2">
    <citation type="journal article" date="2017" name="Nat. Plants">
        <title>The Aegilops tauschii genome reveals multiple impacts of transposons.</title>
        <authorList>
            <person name="Zhao G."/>
            <person name="Zou C."/>
            <person name="Li K."/>
            <person name="Wang K."/>
            <person name="Li T."/>
            <person name="Gao L."/>
            <person name="Zhang X."/>
            <person name="Wang H."/>
            <person name="Yang Z."/>
            <person name="Liu X."/>
            <person name="Jiang W."/>
            <person name="Mao L."/>
            <person name="Kong X."/>
            <person name="Jiao Y."/>
            <person name="Jia J."/>
        </authorList>
    </citation>
    <scope>NUCLEOTIDE SEQUENCE [LARGE SCALE GENOMIC DNA]</scope>
    <source>
        <strain evidence="3">cv. AL8/78</strain>
    </source>
</reference>
<dbReference type="Gramene" id="AET2Gv20019500.11">
    <property type="protein sequence ID" value="AET2Gv20019500.11"/>
    <property type="gene ID" value="AET2Gv20019500"/>
</dbReference>
<keyword evidence="1" id="KW-1133">Transmembrane helix</keyword>
<protein>
    <submittedName>
        <fullName evidence="2">Uncharacterized protein</fullName>
    </submittedName>
</protein>